<evidence type="ECO:0000313" key="2">
    <source>
        <dbReference type="EMBL" id="HIS65689.1"/>
    </source>
</evidence>
<reference evidence="2" key="2">
    <citation type="journal article" date="2021" name="PeerJ">
        <title>Extensive microbial diversity within the chicken gut microbiome revealed by metagenomics and culture.</title>
        <authorList>
            <person name="Gilroy R."/>
            <person name="Ravi A."/>
            <person name="Getino M."/>
            <person name="Pursley I."/>
            <person name="Horton D.L."/>
            <person name="Alikhan N.F."/>
            <person name="Baker D."/>
            <person name="Gharbi K."/>
            <person name="Hall N."/>
            <person name="Watson M."/>
            <person name="Adriaenssens E.M."/>
            <person name="Foster-Nyarko E."/>
            <person name="Jarju S."/>
            <person name="Secka A."/>
            <person name="Antonio M."/>
            <person name="Oren A."/>
            <person name="Chaudhuri R.R."/>
            <person name="La Ragione R."/>
            <person name="Hildebrand F."/>
            <person name="Pallen M.J."/>
        </authorList>
    </citation>
    <scope>NUCLEOTIDE SEQUENCE</scope>
    <source>
        <strain evidence="2">ChiBcec16-1751</strain>
    </source>
</reference>
<dbReference type="InterPro" id="IPR000594">
    <property type="entry name" value="ThiF_NAD_FAD-bd"/>
</dbReference>
<dbReference type="PANTHER" id="PTHR43267:SF1">
    <property type="entry name" value="TRNA THREONYLCARBAMOYLADENOSINE DEHYDRATASE"/>
    <property type="match status" value="1"/>
</dbReference>
<dbReference type="PANTHER" id="PTHR43267">
    <property type="entry name" value="TRNA THREONYLCARBAMOYLADENOSINE DEHYDRATASE"/>
    <property type="match status" value="1"/>
</dbReference>
<dbReference type="InterPro" id="IPR035985">
    <property type="entry name" value="Ubiquitin-activating_enz"/>
</dbReference>
<dbReference type="InterPro" id="IPR045886">
    <property type="entry name" value="ThiF/MoeB/HesA"/>
</dbReference>
<dbReference type="AlphaFoldDB" id="A0A9D1FBG2"/>
<dbReference type="SUPFAM" id="SSF69572">
    <property type="entry name" value="Activating enzymes of the ubiquitin-like proteins"/>
    <property type="match status" value="1"/>
</dbReference>
<dbReference type="GO" id="GO:0008641">
    <property type="term" value="F:ubiquitin-like modifier activating enzyme activity"/>
    <property type="evidence" value="ECO:0007669"/>
    <property type="project" value="InterPro"/>
</dbReference>
<organism evidence="2 3">
    <name type="scientific">Candidatus Avoscillospira avistercoris</name>
    <dbReference type="NCBI Taxonomy" id="2840707"/>
    <lineage>
        <taxon>Bacteria</taxon>
        <taxon>Bacillati</taxon>
        <taxon>Bacillota</taxon>
        <taxon>Clostridia</taxon>
        <taxon>Eubacteriales</taxon>
        <taxon>Oscillospiraceae</taxon>
        <taxon>Oscillospiraceae incertae sedis</taxon>
        <taxon>Candidatus Avoscillospira</taxon>
    </lineage>
</organism>
<dbReference type="Proteomes" id="UP000886741">
    <property type="component" value="Unassembled WGS sequence"/>
</dbReference>
<gene>
    <name evidence="2" type="ORF">IAA83_10050</name>
</gene>
<comment type="caution">
    <text evidence="2">The sequence shown here is derived from an EMBL/GenBank/DDBJ whole genome shotgun (WGS) entry which is preliminary data.</text>
</comment>
<dbReference type="EMBL" id="DVJJ01000151">
    <property type="protein sequence ID" value="HIS65689.1"/>
    <property type="molecule type" value="Genomic_DNA"/>
</dbReference>
<sequence>MVERYLRNLGPLTESEQALLATKTVFLAGLGGLGGHLLEHMLRLGVGAIVAADGDCFTPSNLNRQLLATESVMGQPKAQAAAERAAAVNPGVRVTTVSAPLTAHNRDALLAGCDLALDGLDNLEARRILAAGCDRAGIPLVHGGIRDWCAQVAVIPPGSGLLDRIYPPHLSELSPSGTVSPVPAWCAAVQAAQALCLLCGRPAPLWGKLLAADLLHGEQEILPL</sequence>
<evidence type="ECO:0000259" key="1">
    <source>
        <dbReference type="Pfam" id="PF00899"/>
    </source>
</evidence>
<reference evidence="2" key="1">
    <citation type="submission" date="2020-10" db="EMBL/GenBank/DDBJ databases">
        <authorList>
            <person name="Gilroy R."/>
        </authorList>
    </citation>
    <scope>NUCLEOTIDE SEQUENCE</scope>
    <source>
        <strain evidence="2">ChiBcec16-1751</strain>
    </source>
</reference>
<dbReference type="GO" id="GO:0061503">
    <property type="term" value="F:tRNA threonylcarbamoyladenosine dehydratase"/>
    <property type="evidence" value="ECO:0007669"/>
    <property type="project" value="TreeGrafter"/>
</dbReference>
<accession>A0A9D1FBG2</accession>
<name>A0A9D1FBG2_9FIRM</name>
<proteinExistence type="predicted"/>
<dbReference type="GO" id="GO:0016779">
    <property type="term" value="F:nucleotidyltransferase activity"/>
    <property type="evidence" value="ECO:0007669"/>
    <property type="project" value="UniProtKB-KW"/>
</dbReference>
<feature type="domain" description="THIF-type NAD/FAD binding fold" evidence="1">
    <location>
        <begin position="5"/>
        <end position="219"/>
    </location>
</feature>
<protein>
    <submittedName>
        <fullName evidence="2">ThiF family adenylyltransferase</fullName>
    </submittedName>
</protein>
<dbReference type="GO" id="GO:0061504">
    <property type="term" value="P:cyclic threonylcarbamoyladenosine biosynthetic process"/>
    <property type="evidence" value="ECO:0007669"/>
    <property type="project" value="TreeGrafter"/>
</dbReference>
<evidence type="ECO:0000313" key="3">
    <source>
        <dbReference type="Proteomes" id="UP000886741"/>
    </source>
</evidence>
<dbReference type="Gene3D" id="3.40.50.720">
    <property type="entry name" value="NAD(P)-binding Rossmann-like Domain"/>
    <property type="match status" value="1"/>
</dbReference>
<dbReference type="Pfam" id="PF00899">
    <property type="entry name" value="ThiF"/>
    <property type="match status" value="1"/>
</dbReference>
<keyword evidence="2" id="KW-0808">Transferase</keyword>
<keyword evidence="2" id="KW-0548">Nucleotidyltransferase</keyword>